<dbReference type="Proteomes" id="UP000184356">
    <property type="component" value="Unassembled WGS sequence"/>
</dbReference>
<dbReference type="AlphaFoldDB" id="A0A1L9TY13"/>
<evidence type="ECO:0000313" key="2">
    <source>
        <dbReference type="Proteomes" id="UP000184356"/>
    </source>
</evidence>
<gene>
    <name evidence="1" type="ORF">ASPSYDRAFT_1155406</name>
</gene>
<dbReference type="RefSeq" id="XP_040707979.1">
    <property type="nucleotide sequence ID" value="XM_040840017.1"/>
</dbReference>
<accession>A0A1L9TY13</accession>
<dbReference type="GeneID" id="63756090"/>
<dbReference type="VEuPathDB" id="FungiDB:ASPSYDRAFT_1155406"/>
<dbReference type="STRING" id="1036612.A0A1L9TY13"/>
<proteinExistence type="predicted"/>
<evidence type="ECO:0000313" key="1">
    <source>
        <dbReference type="EMBL" id="OJJ64173.1"/>
    </source>
</evidence>
<sequence length="385" mass="44529">MSSPSPSPSRSDRRPGLLNLPPEIVCMLPGFMDNIQTFTNASSSCRYLYNALKHIHPRTILRLAAGSGRALFQPHPTFLVTITARSASDWALTQPDRNEILCKAFSGGIDSLYEFCLAHGTLTLDQIRKTYKQRFSIISHLSSCVQQLGWKWEIHPGYFEDTKHKPTKMKRRNSIKPLPNLWNETALPAFQLLIYGELFAQSMDAFLADSEDEDEGGSKSLPRFSKNTRMEYLRTLPGSKSGWYYDFVHLLEWVAVKPGWELKWERAIRHYLDPEYVCEGMCVPEDDLYDGHGRRLFGPYEHSRRLRRVRDPRKARLLMEALAMQGLDGMGLMMYKRPDRLSEQCLERARRINEQVARIEPSRCEAFEVPDVRQELGIVWKEFHS</sequence>
<organism evidence="1 2">
    <name type="scientific">Aspergillus sydowii CBS 593.65</name>
    <dbReference type="NCBI Taxonomy" id="1036612"/>
    <lineage>
        <taxon>Eukaryota</taxon>
        <taxon>Fungi</taxon>
        <taxon>Dikarya</taxon>
        <taxon>Ascomycota</taxon>
        <taxon>Pezizomycotina</taxon>
        <taxon>Eurotiomycetes</taxon>
        <taxon>Eurotiomycetidae</taxon>
        <taxon>Eurotiales</taxon>
        <taxon>Aspergillaceae</taxon>
        <taxon>Aspergillus</taxon>
        <taxon>Aspergillus subgen. Nidulantes</taxon>
    </lineage>
</organism>
<dbReference type="OrthoDB" id="2853639at2759"/>
<protein>
    <submittedName>
        <fullName evidence="1">Uncharacterized protein</fullName>
    </submittedName>
</protein>
<dbReference type="EMBL" id="KV878582">
    <property type="protein sequence ID" value="OJJ64173.1"/>
    <property type="molecule type" value="Genomic_DNA"/>
</dbReference>
<reference evidence="2" key="1">
    <citation type="journal article" date="2017" name="Genome Biol.">
        <title>Comparative genomics reveals high biological diversity and specific adaptations in the industrially and medically important fungal genus Aspergillus.</title>
        <authorList>
            <person name="de Vries R.P."/>
            <person name="Riley R."/>
            <person name="Wiebenga A."/>
            <person name="Aguilar-Osorio G."/>
            <person name="Amillis S."/>
            <person name="Uchima C.A."/>
            <person name="Anderluh G."/>
            <person name="Asadollahi M."/>
            <person name="Askin M."/>
            <person name="Barry K."/>
            <person name="Battaglia E."/>
            <person name="Bayram O."/>
            <person name="Benocci T."/>
            <person name="Braus-Stromeyer S.A."/>
            <person name="Caldana C."/>
            <person name="Canovas D."/>
            <person name="Cerqueira G.C."/>
            <person name="Chen F."/>
            <person name="Chen W."/>
            <person name="Choi C."/>
            <person name="Clum A."/>
            <person name="Dos Santos R.A."/>
            <person name="Damasio A.R."/>
            <person name="Diallinas G."/>
            <person name="Emri T."/>
            <person name="Fekete E."/>
            <person name="Flipphi M."/>
            <person name="Freyberg S."/>
            <person name="Gallo A."/>
            <person name="Gournas C."/>
            <person name="Habgood R."/>
            <person name="Hainaut M."/>
            <person name="Harispe M.L."/>
            <person name="Henrissat B."/>
            <person name="Hilden K.S."/>
            <person name="Hope R."/>
            <person name="Hossain A."/>
            <person name="Karabika E."/>
            <person name="Karaffa L."/>
            <person name="Karanyi Z."/>
            <person name="Krasevec N."/>
            <person name="Kuo A."/>
            <person name="Kusch H."/>
            <person name="LaButti K."/>
            <person name="Lagendijk E.L."/>
            <person name="Lapidus A."/>
            <person name="Levasseur A."/>
            <person name="Lindquist E."/>
            <person name="Lipzen A."/>
            <person name="Logrieco A.F."/>
            <person name="MacCabe A."/>
            <person name="Maekelae M.R."/>
            <person name="Malavazi I."/>
            <person name="Melin P."/>
            <person name="Meyer V."/>
            <person name="Mielnichuk N."/>
            <person name="Miskei M."/>
            <person name="Molnar A.P."/>
            <person name="Mule G."/>
            <person name="Ngan C.Y."/>
            <person name="Orejas M."/>
            <person name="Orosz E."/>
            <person name="Ouedraogo J.P."/>
            <person name="Overkamp K.M."/>
            <person name="Park H.-S."/>
            <person name="Perrone G."/>
            <person name="Piumi F."/>
            <person name="Punt P.J."/>
            <person name="Ram A.F."/>
            <person name="Ramon A."/>
            <person name="Rauscher S."/>
            <person name="Record E."/>
            <person name="Riano-Pachon D.M."/>
            <person name="Robert V."/>
            <person name="Roehrig J."/>
            <person name="Ruller R."/>
            <person name="Salamov A."/>
            <person name="Salih N.S."/>
            <person name="Samson R.A."/>
            <person name="Sandor E."/>
            <person name="Sanguinetti M."/>
            <person name="Schuetze T."/>
            <person name="Sepcic K."/>
            <person name="Shelest E."/>
            <person name="Sherlock G."/>
            <person name="Sophianopoulou V."/>
            <person name="Squina F.M."/>
            <person name="Sun H."/>
            <person name="Susca A."/>
            <person name="Todd R.B."/>
            <person name="Tsang A."/>
            <person name="Unkles S.E."/>
            <person name="van de Wiele N."/>
            <person name="van Rossen-Uffink D."/>
            <person name="Oliveira J.V."/>
            <person name="Vesth T.C."/>
            <person name="Visser J."/>
            <person name="Yu J.-H."/>
            <person name="Zhou M."/>
            <person name="Andersen M.R."/>
            <person name="Archer D.B."/>
            <person name="Baker S.E."/>
            <person name="Benoit I."/>
            <person name="Brakhage A.A."/>
            <person name="Braus G.H."/>
            <person name="Fischer R."/>
            <person name="Frisvad J.C."/>
            <person name="Goldman G.H."/>
            <person name="Houbraken J."/>
            <person name="Oakley B."/>
            <person name="Pocsi I."/>
            <person name="Scazzocchio C."/>
            <person name="Seiboth B."/>
            <person name="vanKuyk P.A."/>
            <person name="Wortman J."/>
            <person name="Dyer P.S."/>
            <person name="Grigoriev I.V."/>
        </authorList>
    </citation>
    <scope>NUCLEOTIDE SEQUENCE [LARGE SCALE GENOMIC DNA]</scope>
    <source>
        <strain evidence="2">CBS 593.65</strain>
    </source>
</reference>
<keyword evidence="2" id="KW-1185">Reference proteome</keyword>
<name>A0A1L9TY13_9EURO</name>